<keyword evidence="1" id="KW-0472">Membrane</keyword>
<proteinExistence type="predicted"/>
<dbReference type="KEGG" id="phao:HF685_15135"/>
<feature type="transmembrane region" description="Helical" evidence="1">
    <location>
        <begin position="47"/>
        <end position="65"/>
    </location>
</feature>
<gene>
    <name evidence="2" type="ORF">HF685_15135</name>
</gene>
<keyword evidence="1" id="KW-1133">Transmembrane helix</keyword>
<evidence type="ECO:0000313" key="2">
    <source>
        <dbReference type="EMBL" id="QJB70433.1"/>
    </source>
</evidence>
<protein>
    <submittedName>
        <fullName evidence="2">Uncharacterized protein</fullName>
    </submittedName>
</protein>
<name>A0A6H2DR27_9SPHN</name>
<reference evidence="2 3" key="1">
    <citation type="submission" date="2020-04" db="EMBL/GenBank/DDBJ databases">
        <title>Genome sequence for Sphingorhabdus sp. strain M1.</title>
        <authorList>
            <person name="Park S.-J."/>
        </authorList>
    </citation>
    <scope>NUCLEOTIDE SEQUENCE [LARGE SCALE GENOMIC DNA]</scope>
    <source>
        <strain evidence="2 3">JK6</strain>
    </source>
</reference>
<evidence type="ECO:0000313" key="3">
    <source>
        <dbReference type="Proteomes" id="UP000501600"/>
    </source>
</evidence>
<accession>A0A6H2DR27</accession>
<dbReference type="AlphaFoldDB" id="A0A6H2DR27"/>
<organism evidence="2 3">
    <name type="scientific">Parasphingorhabdus halotolerans</name>
    <dbReference type="NCBI Taxonomy" id="2725558"/>
    <lineage>
        <taxon>Bacteria</taxon>
        <taxon>Pseudomonadati</taxon>
        <taxon>Pseudomonadota</taxon>
        <taxon>Alphaproteobacteria</taxon>
        <taxon>Sphingomonadales</taxon>
        <taxon>Sphingomonadaceae</taxon>
        <taxon>Parasphingorhabdus</taxon>
    </lineage>
</organism>
<feature type="transmembrane region" description="Helical" evidence="1">
    <location>
        <begin position="12"/>
        <end position="35"/>
    </location>
</feature>
<evidence type="ECO:0000256" key="1">
    <source>
        <dbReference type="SAM" id="Phobius"/>
    </source>
</evidence>
<keyword evidence="1" id="KW-0812">Transmembrane</keyword>
<dbReference type="Proteomes" id="UP000501600">
    <property type="component" value="Chromosome"/>
</dbReference>
<sequence length="88" mass="9501">MNDRENSGPQHIFRLAIPIIQVLGIAMIVSGIVIITGWSNILPPEAGIIILVMGVIEFLAVPAILRNVQNSKSDNFLEGARPGNKDGR</sequence>
<dbReference type="EMBL" id="CP051217">
    <property type="protein sequence ID" value="QJB70433.1"/>
    <property type="molecule type" value="Genomic_DNA"/>
</dbReference>
<dbReference type="RefSeq" id="WP_168820754.1">
    <property type="nucleotide sequence ID" value="NZ_CP051217.1"/>
</dbReference>
<keyword evidence="3" id="KW-1185">Reference proteome</keyword>